<reference evidence="2" key="1">
    <citation type="journal article" date="2013" name="Science">
        <title>Comparative analysis of bat genomes provides insight into the evolution of flight and immunity.</title>
        <authorList>
            <person name="Zhang G."/>
            <person name="Cowled C."/>
            <person name="Shi Z."/>
            <person name="Huang Z."/>
            <person name="Bishop-Lilly K.A."/>
            <person name="Fang X."/>
            <person name="Wynne J.W."/>
            <person name="Xiong Z."/>
            <person name="Baker M.L."/>
            <person name="Zhao W."/>
            <person name="Tachedjian M."/>
            <person name="Zhu Y."/>
            <person name="Zhou P."/>
            <person name="Jiang X."/>
            <person name="Ng J."/>
            <person name="Yang L."/>
            <person name="Wu L."/>
            <person name="Xiao J."/>
            <person name="Feng Y."/>
            <person name="Chen Y."/>
            <person name="Sun X."/>
            <person name="Zhang Y."/>
            <person name="Marsh G.A."/>
            <person name="Crameri G."/>
            <person name="Broder C.C."/>
            <person name="Frey K.G."/>
            <person name="Wang L.F."/>
            <person name="Wang J."/>
        </authorList>
    </citation>
    <scope>NUCLEOTIDE SEQUENCE [LARGE SCALE GENOMIC DNA]</scope>
</reference>
<dbReference type="EMBL" id="KB102797">
    <property type="protein sequence ID" value="ELK34800.1"/>
    <property type="molecule type" value="Genomic_DNA"/>
</dbReference>
<name>L5M948_MYODS</name>
<keyword evidence="2" id="KW-1185">Reference proteome</keyword>
<proteinExistence type="predicted"/>
<dbReference type="AlphaFoldDB" id="L5M948"/>
<gene>
    <name evidence="1" type="ORF">MDA_GLEAN10018832</name>
</gene>
<dbReference type="Proteomes" id="UP000010556">
    <property type="component" value="Unassembled WGS sequence"/>
</dbReference>
<evidence type="ECO:0000313" key="1">
    <source>
        <dbReference type="EMBL" id="ELK34800.1"/>
    </source>
</evidence>
<accession>L5M948</accession>
<sequence length="83" mass="9275">MSTPRQLSGDYYSQFTSTIQIPNLTEEPESVLGLSLRAGKSQPAGHFLMTLRDLQGSKLKKIHMHPIRKDPFSLLGYFPGLAE</sequence>
<protein>
    <submittedName>
        <fullName evidence="1">Uncharacterized protein</fullName>
    </submittedName>
</protein>
<evidence type="ECO:0000313" key="2">
    <source>
        <dbReference type="Proteomes" id="UP000010556"/>
    </source>
</evidence>
<organism evidence="1 2">
    <name type="scientific">Myotis davidii</name>
    <name type="common">David's myotis</name>
    <dbReference type="NCBI Taxonomy" id="225400"/>
    <lineage>
        <taxon>Eukaryota</taxon>
        <taxon>Metazoa</taxon>
        <taxon>Chordata</taxon>
        <taxon>Craniata</taxon>
        <taxon>Vertebrata</taxon>
        <taxon>Euteleostomi</taxon>
        <taxon>Mammalia</taxon>
        <taxon>Eutheria</taxon>
        <taxon>Laurasiatheria</taxon>
        <taxon>Chiroptera</taxon>
        <taxon>Yangochiroptera</taxon>
        <taxon>Vespertilionidae</taxon>
        <taxon>Myotis</taxon>
    </lineage>
</organism>